<proteinExistence type="inferred from homology"/>
<organism evidence="6">
    <name type="scientific">uncultured Thiotrichaceae bacterium</name>
    <dbReference type="NCBI Taxonomy" id="298394"/>
    <lineage>
        <taxon>Bacteria</taxon>
        <taxon>Pseudomonadati</taxon>
        <taxon>Pseudomonadota</taxon>
        <taxon>Gammaproteobacteria</taxon>
        <taxon>Thiotrichales</taxon>
        <taxon>Thiotrichaceae</taxon>
        <taxon>environmental samples</taxon>
    </lineage>
</organism>
<dbReference type="HAMAP" id="MF_00057">
    <property type="entry name" value="KdsB"/>
    <property type="match status" value="1"/>
</dbReference>
<accession>A0A6S6TTN1</accession>
<keyword evidence="2 5" id="KW-0808">Transferase</keyword>
<evidence type="ECO:0000256" key="3">
    <source>
        <dbReference type="ARBA" id="ARBA00022695"/>
    </source>
</evidence>
<evidence type="ECO:0000256" key="2">
    <source>
        <dbReference type="ARBA" id="ARBA00022679"/>
    </source>
</evidence>
<dbReference type="SUPFAM" id="SSF53448">
    <property type="entry name" value="Nucleotide-diphospho-sugar transferases"/>
    <property type="match status" value="1"/>
</dbReference>
<evidence type="ECO:0000256" key="5">
    <source>
        <dbReference type="HAMAP-Rule" id="MF_00057"/>
    </source>
</evidence>
<comment type="pathway">
    <text evidence="5">Nucleotide-sugar biosynthesis; CMP-3-deoxy-D-manno-octulosonate biosynthesis; CMP-3-deoxy-D-manno-octulosonate from 3-deoxy-D-manno-octulosonate and CTP: step 1/1.</text>
</comment>
<dbReference type="InterPro" id="IPR003329">
    <property type="entry name" value="Cytidylyl_trans"/>
</dbReference>
<dbReference type="EMBL" id="CACVAY010000084">
    <property type="protein sequence ID" value="CAA6818019.1"/>
    <property type="molecule type" value="Genomic_DNA"/>
</dbReference>
<dbReference type="Gene3D" id="3.90.550.10">
    <property type="entry name" value="Spore Coat Polysaccharide Biosynthesis Protein SpsA, Chain A"/>
    <property type="match status" value="1"/>
</dbReference>
<dbReference type="PANTHER" id="PTHR42866:SF2">
    <property type="entry name" value="3-DEOXY-MANNO-OCTULOSONATE CYTIDYLYLTRANSFERASE, MITOCHONDRIAL"/>
    <property type="match status" value="1"/>
</dbReference>
<gene>
    <name evidence="5" type="primary">kdsB</name>
    <name evidence="6" type="ORF">HELGO_WM4896</name>
</gene>
<dbReference type="InterPro" id="IPR029044">
    <property type="entry name" value="Nucleotide-diphossugar_trans"/>
</dbReference>
<dbReference type="UniPathway" id="UPA00358">
    <property type="reaction ID" value="UER00476"/>
</dbReference>
<dbReference type="GO" id="GO:0033468">
    <property type="term" value="P:CMP-keto-3-deoxy-D-manno-octulosonic acid biosynthetic process"/>
    <property type="evidence" value="ECO:0007669"/>
    <property type="project" value="UniProtKB-UniRule"/>
</dbReference>
<comment type="catalytic activity">
    <reaction evidence="5">
        <text>3-deoxy-alpha-D-manno-oct-2-ulosonate + CTP = CMP-3-deoxy-beta-D-manno-octulosonate + diphosphate</text>
        <dbReference type="Rhea" id="RHEA:23448"/>
        <dbReference type="ChEBI" id="CHEBI:33019"/>
        <dbReference type="ChEBI" id="CHEBI:37563"/>
        <dbReference type="ChEBI" id="CHEBI:85986"/>
        <dbReference type="ChEBI" id="CHEBI:85987"/>
        <dbReference type="EC" id="2.7.7.38"/>
    </reaction>
</comment>
<keyword evidence="3 5" id="KW-0548">Nucleotidyltransferase</keyword>
<evidence type="ECO:0000256" key="4">
    <source>
        <dbReference type="ARBA" id="ARBA00022985"/>
    </source>
</evidence>
<sequence length="253" mass="27969">MSTVHIVIPARYGSSRLPGKPLKLIAGKTMIEHVYRQAEKSGFESIIVATDDQRIADCVSDFSGNAIMTRNDHPSGTDRLAEVATLSGWDDDDIVINVQGDEPLLPPETIRYLAELTENSNALLSTLACQIHEADDVFNSNIVKVVMDHRGYAHYFSRAPIPYNRNHFGEKSLGDTAYYRHIGIYAYRVKTLKKIPTLSACPLEQAESLEQLRPMYHGIEIQVGILEKAPPHGVDTAEDLAHVEAILASASDD</sequence>
<dbReference type="GO" id="GO:0008690">
    <property type="term" value="F:3-deoxy-manno-octulosonate cytidylyltransferase activity"/>
    <property type="evidence" value="ECO:0007669"/>
    <property type="project" value="UniProtKB-UniRule"/>
</dbReference>
<dbReference type="FunFam" id="3.90.550.10:FF:000011">
    <property type="entry name" value="3-deoxy-manno-octulosonate cytidylyltransferase"/>
    <property type="match status" value="1"/>
</dbReference>
<name>A0A6S6TTN1_9GAMM</name>
<dbReference type="PANTHER" id="PTHR42866">
    <property type="entry name" value="3-DEOXY-MANNO-OCTULOSONATE CYTIDYLYLTRANSFERASE"/>
    <property type="match status" value="1"/>
</dbReference>
<dbReference type="Pfam" id="PF02348">
    <property type="entry name" value="CTP_transf_3"/>
    <property type="match status" value="1"/>
</dbReference>
<keyword evidence="4 5" id="KW-0448">Lipopolysaccharide biosynthesis</keyword>
<comment type="similarity">
    <text evidence="5">Belongs to the KdsB family.</text>
</comment>
<dbReference type="CDD" id="cd02517">
    <property type="entry name" value="CMP-KDO-Synthetase"/>
    <property type="match status" value="1"/>
</dbReference>
<comment type="subcellular location">
    <subcellularLocation>
        <location evidence="5">Cytoplasm</location>
    </subcellularLocation>
    <subcellularLocation>
        <location evidence="1">Membrane</location>
    </subcellularLocation>
</comment>
<dbReference type="GO" id="GO:0009103">
    <property type="term" value="P:lipopolysaccharide biosynthetic process"/>
    <property type="evidence" value="ECO:0007669"/>
    <property type="project" value="UniProtKB-UniRule"/>
</dbReference>
<evidence type="ECO:0000313" key="6">
    <source>
        <dbReference type="EMBL" id="CAA6818019.1"/>
    </source>
</evidence>
<comment type="function">
    <text evidence="5">Activates KDO (a required 8-carbon sugar) for incorporation into bacterial lipopolysaccharide in Gram-negative bacteria.</text>
</comment>
<evidence type="ECO:0000256" key="1">
    <source>
        <dbReference type="ARBA" id="ARBA00004370"/>
    </source>
</evidence>
<keyword evidence="5" id="KW-0963">Cytoplasm</keyword>
<dbReference type="GO" id="GO:0005829">
    <property type="term" value="C:cytosol"/>
    <property type="evidence" value="ECO:0007669"/>
    <property type="project" value="TreeGrafter"/>
</dbReference>
<dbReference type="GO" id="GO:0016020">
    <property type="term" value="C:membrane"/>
    <property type="evidence" value="ECO:0007669"/>
    <property type="project" value="UniProtKB-SubCell"/>
</dbReference>
<reference evidence="6" key="1">
    <citation type="submission" date="2020-01" db="EMBL/GenBank/DDBJ databases">
        <authorList>
            <person name="Meier V. D."/>
            <person name="Meier V D."/>
        </authorList>
    </citation>
    <scope>NUCLEOTIDE SEQUENCE</scope>
    <source>
        <strain evidence="6">HLG_WM_MAG_07</strain>
    </source>
</reference>
<dbReference type="NCBIfam" id="NF009905">
    <property type="entry name" value="PRK13368.1"/>
    <property type="match status" value="1"/>
</dbReference>
<dbReference type="NCBIfam" id="NF003950">
    <property type="entry name" value="PRK05450.1-3"/>
    <property type="match status" value="1"/>
</dbReference>
<dbReference type="NCBIfam" id="NF003952">
    <property type="entry name" value="PRK05450.1-5"/>
    <property type="match status" value="1"/>
</dbReference>
<dbReference type="AlphaFoldDB" id="A0A6S6TTN1"/>
<dbReference type="NCBIfam" id="TIGR00466">
    <property type="entry name" value="kdsB"/>
    <property type="match status" value="1"/>
</dbReference>
<protein>
    <recommendedName>
        <fullName evidence="5">3-deoxy-manno-octulosonate cytidylyltransferase</fullName>
        <ecNumber evidence="5">2.7.7.38</ecNumber>
    </recommendedName>
    <alternativeName>
        <fullName evidence="5">CMP-2-keto-3-deoxyoctulosonic acid synthase</fullName>
        <shortName evidence="5">CKS</shortName>
        <shortName evidence="5">CMP-KDO synthase</shortName>
    </alternativeName>
</protein>
<dbReference type="EC" id="2.7.7.38" evidence="5"/>
<dbReference type="InterPro" id="IPR004528">
    <property type="entry name" value="KdsB"/>
</dbReference>